<dbReference type="SUPFAM" id="SSF53067">
    <property type="entry name" value="Actin-like ATPase domain"/>
    <property type="match status" value="1"/>
</dbReference>
<dbReference type="GO" id="GO:0005524">
    <property type="term" value="F:ATP binding"/>
    <property type="evidence" value="ECO:0007669"/>
    <property type="project" value="UniProtKB-KW"/>
</dbReference>
<feature type="compositionally biased region" description="Low complexity" evidence="4">
    <location>
        <begin position="568"/>
        <end position="604"/>
    </location>
</feature>
<dbReference type="AlphaFoldDB" id="A0AB38UM85"/>
<organism evidence="6 7">
    <name type="scientific">Mycobacterium persicum</name>
    <dbReference type="NCBI Taxonomy" id="1487726"/>
    <lineage>
        <taxon>Bacteria</taxon>
        <taxon>Bacillati</taxon>
        <taxon>Actinomycetota</taxon>
        <taxon>Actinomycetes</taxon>
        <taxon>Mycobacteriales</taxon>
        <taxon>Mycobacteriaceae</taxon>
        <taxon>Mycobacterium</taxon>
    </lineage>
</organism>
<evidence type="ECO:0000256" key="5">
    <source>
        <dbReference type="SAM" id="Phobius"/>
    </source>
</evidence>
<evidence type="ECO:0000256" key="1">
    <source>
        <dbReference type="ARBA" id="ARBA00022741"/>
    </source>
</evidence>
<keyword evidence="5" id="KW-1133">Transmembrane helix</keyword>
<dbReference type="PANTHER" id="PTHR42749:SF1">
    <property type="entry name" value="CELL SHAPE-DETERMINING PROTEIN MREB"/>
    <property type="match status" value="1"/>
</dbReference>
<dbReference type="Gene3D" id="3.90.640.10">
    <property type="entry name" value="Actin, Chain A, domain 4"/>
    <property type="match status" value="1"/>
</dbReference>
<evidence type="ECO:0000256" key="2">
    <source>
        <dbReference type="ARBA" id="ARBA00022840"/>
    </source>
</evidence>
<evidence type="ECO:0000256" key="4">
    <source>
        <dbReference type="SAM" id="MobiDB-lite"/>
    </source>
</evidence>
<feature type="compositionally biased region" description="Low complexity" evidence="4">
    <location>
        <begin position="640"/>
        <end position="663"/>
    </location>
</feature>
<keyword evidence="2" id="KW-0067">ATP-binding</keyword>
<dbReference type="InterPro" id="IPR013126">
    <property type="entry name" value="Hsp_70_fam"/>
</dbReference>
<accession>A0AB38UM85</accession>
<feature type="region of interest" description="Disordered" evidence="4">
    <location>
        <begin position="522"/>
        <end position="620"/>
    </location>
</feature>
<name>A0AB38UM85_9MYCO</name>
<evidence type="ECO:0000256" key="3">
    <source>
        <dbReference type="ARBA" id="ARBA00023186"/>
    </source>
</evidence>
<proteinExistence type="predicted"/>
<keyword evidence="5" id="KW-0472">Membrane</keyword>
<comment type="caution">
    <text evidence="6">The sequence shown here is derived from an EMBL/GenBank/DDBJ whole genome shotgun (WGS) entry which is preliminary data.</text>
</comment>
<keyword evidence="3" id="KW-0143">Chaperone</keyword>
<keyword evidence="1" id="KW-0547">Nucleotide-binding</keyword>
<dbReference type="Gene3D" id="3.30.420.40">
    <property type="match status" value="2"/>
</dbReference>
<sequence>MTTRHRPHTDEIGSERNPVCPRLWLTLAFDPIDESIRSMYDPLGLSIGTTNLVAAANRSTPVVRRAVLTLYPHCAPKIGVLDRNPDVAESGTLMSGFVERVGDSVALVSPDGSAHDPDLLTVEALDAMVVAAGADASSSEIAIAVPAYWKPGTVQALRNALRTHVGFVRSGMAPQLVPDVIAAMTAANTELAIPAGGVVGLLDFGGSASYATLVETRSDFEPVSATMRYEDFAGEQIDQAILLHVIDRLGRDDIDQAGTAAVVQLGLLKERCREAKERLSTDAVTELAVELAGTSTTIRLTRDTFDDLIQDRLTGFIYAFDDMLARNKASWTDLAAVVTVGGGASIPLVTQRLSFHTRLPVLTVSQPACAAAAGALLLAARGRELDFRTRTSVGLMARAAAASGTALIELPAGDVMVIDQEAVTDRELAWSQTDFPGDVPVRFEGDSYNEDGPCWSMRLNVIDPPKEPPWRRLRFSQLLIGLSAVVAMTAIGGVAFTLTGVERRQAPVVPSVAPLPAPSVSLRPSAAAPSPVKPPPSSVPAPSAAPAPTTVAPPPQPSPTLTAPPPTSTLAPSPVVTTTTAPRLTTTTSPRPTSSTSATPTTTVEPEDTTAEDAPTTTSTVKMTTEWLHVPLLPVPIPIQVPANQAPQNPAPQTQQPQGPQNPFASSGAP</sequence>
<dbReference type="InterPro" id="IPR043129">
    <property type="entry name" value="ATPase_NBD"/>
</dbReference>
<dbReference type="EMBL" id="UPHL01000017">
    <property type="protein sequence ID" value="VAZ81685.1"/>
    <property type="molecule type" value="Genomic_DNA"/>
</dbReference>
<dbReference type="PANTHER" id="PTHR42749">
    <property type="entry name" value="CELL SHAPE-DETERMINING PROTEIN MREB"/>
    <property type="match status" value="1"/>
</dbReference>
<dbReference type="GO" id="GO:0140662">
    <property type="term" value="F:ATP-dependent protein folding chaperone"/>
    <property type="evidence" value="ECO:0007669"/>
    <property type="project" value="InterPro"/>
</dbReference>
<gene>
    <name evidence="6" type="primary">dnaK_1</name>
    <name evidence="6" type="ORF">LAUMK42_00487</name>
</gene>
<reference evidence="6 7" key="1">
    <citation type="submission" date="2018-09" db="EMBL/GenBank/DDBJ databases">
        <authorList>
            <person name="Tagini F."/>
        </authorList>
    </citation>
    <scope>NUCLEOTIDE SEQUENCE [LARGE SCALE GENOMIC DNA]</scope>
    <source>
        <strain evidence="6 7">MK42</strain>
    </source>
</reference>
<protein>
    <submittedName>
        <fullName evidence="6">Chaperone protein DnaK</fullName>
    </submittedName>
</protein>
<dbReference type="Proteomes" id="UP000279331">
    <property type="component" value="Unassembled WGS sequence"/>
</dbReference>
<evidence type="ECO:0000313" key="7">
    <source>
        <dbReference type="Proteomes" id="UP000279331"/>
    </source>
</evidence>
<dbReference type="Pfam" id="PF00012">
    <property type="entry name" value="HSP70"/>
    <property type="match status" value="1"/>
</dbReference>
<keyword evidence="5" id="KW-0812">Transmembrane</keyword>
<evidence type="ECO:0000313" key="6">
    <source>
        <dbReference type="EMBL" id="VAZ81685.1"/>
    </source>
</evidence>
<feature type="region of interest" description="Disordered" evidence="4">
    <location>
        <begin position="639"/>
        <end position="670"/>
    </location>
</feature>
<feature type="compositionally biased region" description="Pro residues" evidence="4">
    <location>
        <begin position="531"/>
        <end position="567"/>
    </location>
</feature>
<feature type="transmembrane region" description="Helical" evidence="5">
    <location>
        <begin position="478"/>
        <end position="498"/>
    </location>
</feature>